<dbReference type="Proteomes" id="UP000655225">
    <property type="component" value="Unassembled WGS sequence"/>
</dbReference>
<feature type="compositionally biased region" description="Polar residues" evidence="1">
    <location>
        <begin position="232"/>
        <end position="244"/>
    </location>
</feature>
<feature type="region of interest" description="Disordered" evidence="1">
    <location>
        <begin position="1"/>
        <end position="26"/>
    </location>
</feature>
<dbReference type="EMBL" id="JABCRI010001147">
    <property type="protein sequence ID" value="KAF8364907.1"/>
    <property type="molecule type" value="Genomic_DNA"/>
</dbReference>
<name>A0A835CYZ7_TETSI</name>
<feature type="compositionally biased region" description="Low complexity" evidence="1">
    <location>
        <begin position="256"/>
        <end position="268"/>
    </location>
</feature>
<keyword evidence="3" id="KW-1185">Reference proteome</keyword>
<reference evidence="2 3" key="1">
    <citation type="submission" date="2020-04" db="EMBL/GenBank/DDBJ databases">
        <title>Plant Genome Project.</title>
        <authorList>
            <person name="Zhang R.-G."/>
        </authorList>
    </citation>
    <scope>NUCLEOTIDE SEQUENCE [LARGE SCALE GENOMIC DNA]</scope>
    <source>
        <strain evidence="2">YNK0</strain>
        <tissue evidence="2">Leaf</tissue>
    </source>
</reference>
<evidence type="ECO:0008006" key="4">
    <source>
        <dbReference type="Google" id="ProtNLM"/>
    </source>
</evidence>
<dbReference type="AlphaFoldDB" id="A0A835CYZ7"/>
<dbReference type="PANTHER" id="PTHR47481:SF22">
    <property type="entry name" value="RETROTRANSPOSON GAG DOMAIN-CONTAINING PROTEIN"/>
    <property type="match status" value="1"/>
</dbReference>
<evidence type="ECO:0000313" key="2">
    <source>
        <dbReference type="EMBL" id="KAF8364907.1"/>
    </source>
</evidence>
<dbReference type="OMA" id="TSNTNHI"/>
<proteinExistence type="predicted"/>
<sequence>MASSPPSSIVTPTPSSNSAPPPPPPSYPFNVTNINQFVSIKLDGSNYLLWHSQITPILTSQDLFGFVDGSITPPSPQLAENLNPEYHLWRKTDQFILSSLNATLTPSVSTHTIDLSTSKAVWVALETTFAQHSGVQSMHLRGELQSIKKGIFSIADFLLKIKSLADSLAAINLPISDDDLVHHTLHGLSADYEAFITAVSNRVEPITFEELRAWLLQHEQRLAHLHPPSAGSDAQPTALYTNRAPSRGSRFRCRGYRSNGGRNANNNRSVPSDQRLKSPAILPSGELQTVARPRRSSPAPLRPVALSILQKQADQASSYADLFLYFS</sequence>
<organism evidence="2 3">
    <name type="scientific">Tetracentron sinense</name>
    <name type="common">Spur-leaf</name>
    <dbReference type="NCBI Taxonomy" id="13715"/>
    <lineage>
        <taxon>Eukaryota</taxon>
        <taxon>Viridiplantae</taxon>
        <taxon>Streptophyta</taxon>
        <taxon>Embryophyta</taxon>
        <taxon>Tracheophyta</taxon>
        <taxon>Spermatophyta</taxon>
        <taxon>Magnoliopsida</taxon>
        <taxon>Trochodendrales</taxon>
        <taxon>Trochodendraceae</taxon>
        <taxon>Tetracentron</taxon>
    </lineage>
</organism>
<evidence type="ECO:0000313" key="3">
    <source>
        <dbReference type="Proteomes" id="UP000655225"/>
    </source>
</evidence>
<protein>
    <recommendedName>
        <fullName evidence="4">Retrotransposon Copia-like N-terminal domain-containing protein</fullName>
    </recommendedName>
</protein>
<dbReference type="OrthoDB" id="1912561at2759"/>
<comment type="caution">
    <text evidence="2">The sequence shown here is derived from an EMBL/GenBank/DDBJ whole genome shotgun (WGS) entry which is preliminary data.</text>
</comment>
<dbReference type="Pfam" id="PF14223">
    <property type="entry name" value="Retrotran_gag_2"/>
    <property type="match status" value="1"/>
</dbReference>
<dbReference type="PANTHER" id="PTHR47481">
    <property type="match status" value="1"/>
</dbReference>
<accession>A0A835CYZ7</accession>
<feature type="region of interest" description="Disordered" evidence="1">
    <location>
        <begin position="226"/>
        <end position="299"/>
    </location>
</feature>
<gene>
    <name evidence="2" type="ORF">HHK36_033117</name>
</gene>
<feature type="compositionally biased region" description="Low complexity" evidence="1">
    <location>
        <begin position="1"/>
        <end position="18"/>
    </location>
</feature>
<evidence type="ECO:0000256" key="1">
    <source>
        <dbReference type="SAM" id="MobiDB-lite"/>
    </source>
</evidence>